<comment type="caution">
    <text evidence="2">The sequence shown here is derived from an EMBL/GenBank/DDBJ whole genome shotgun (WGS) entry which is preliminary data.</text>
</comment>
<protein>
    <submittedName>
        <fullName evidence="2">Uncharacterized protein</fullName>
    </submittedName>
</protein>
<dbReference type="Proteomes" id="UP001596456">
    <property type="component" value="Unassembled WGS sequence"/>
</dbReference>
<dbReference type="EMBL" id="JBHTCM010000010">
    <property type="protein sequence ID" value="MFC7333817.1"/>
    <property type="molecule type" value="Genomic_DNA"/>
</dbReference>
<keyword evidence="3" id="KW-1185">Reference proteome</keyword>
<evidence type="ECO:0000313" key="3">
    <source>
        <dbReference type="Proteomes" id="UP001596456"/>
    </source>
</evidence>
<evidence type="ECO:0000256" key="1">
    <source>
        <dbReference type="SAM" id="MobiDB-lite"/>
    </source>
</evidence>
<proteinExistence type="predicted"/>
<organism evidence="2 3">
    <name type="scientific">Rhodocista pekingensis</name>
    <dbReference type="NCBI Taxonomy" id="201185"/>
    <lineage>
        <taxon>Bacteria</taxon>
        <taxon>Pseudomonadati</taxon>
        <taxon>Pseudomonadota</taxon>
        <taxon>Alphaproteobacteria</taxon>
        <taxon>Rhodospirillales</taxon>
        <taxon>Azospirillaceae</taxon>
        <taxon>Rhodocista</taxon>
    </lineage>
</organism>
<gene>
    <name evidence="2" type="ORF">ACFQPS_11645</name>
</gene>
<feature type="region of interest" description="Disordered" evidence="1">
    <location>
        <begin position="65"/>
        <end position="91"/>
    </location>
</feature>
<dbReference type="RefSeq" id="WP_377359140.1">
    <property type="nucleotide sequence ID" value="NZ_JBHTCM010000010.1"/>
</dbReference>
<reference evidence="3" key="1">
    <citation type="journal article" date="2019" name="Int. J. Syst. Evol. Microbiol.">
        <title>The Global Catalogue of Microorganisms (GCM) 10K type strain sequencing project: providing services to taxonomists for standard genome sequencing and annotation.</title>
        <authorList>
            <consortium name="The Broad Institute Genomics Platform"/>
            <consortium name="The Broad Institute Genome Sequencing Center for Infectious Disease"/>
            <person name="Wu L."/>
            <person name="Ma J."/>
        </authorList>
    </citation>
    <scope>NUCLEOTIDE SEQUENCE [LARGE SCALE GENOMIC DNA]</scope>
    <source>
        <strain evidence="3">CGMCC 1.16275</strain>
    </source>
</reference>
<name>A0ABW2KUT1_9PROT</name>
<accession>A0ABW2KUT1</accession>
<feature type="compositionally biased region" description="Low complexity" evidence="1">
    <location>
        <begin position="67"/>
        <end position="82"/>
    </location>
</feature>
<evidence type="ECO:0000313" key="2">
    <source>
        <dbReference type="EMBL" id="MFC7333817.1"/>
    </source>
</evidence>
<sequence length="91" mass="9486">MAFETDKELLKALNHAAAEIDTLDPEGADRLRYYLQCAELGIDPLLGRVSPLVFAQEVADRLGRAATDGTDSGSDGNGSDDSGTGGGPVLH</sequence>